<sequence length="61" mass="7062">MLGRFRDSNSWLRRFNDGTCSEENLQAIAQCERVCRRAAATIPTEEYEAEKRLAKVKVFVP</sequence>
<gene>
    <name evidence="1" type="ORF">ACETWP_16800</name>
</gene>
<name>A0ABV4URF5_9MICC</name>
<organism evidence="1 2">
    <name type="scientific">Arthrobacter halodurans</name>
    <dbReference type="NCBI Taxonomy" id="516699"/>
    <lineage>
        <taxon>Bacteria</taxon>
        <taxon>Bacillati</taxon>
        <taxon>Actinomycetota</taxon>
        <taxon>Actinomycetes</taxon>
        <taxon>Micrococcales</taxon>
        <taxon>Micrococcaceae</taxon>
        <taxon>Arthrobacter</taxon>
    </lineage>
</organism>
<comment type="caution">
    <text evidence="1">The sequence shown here is derived from an EMBL/GenBank/DDBJ whole genome shotgun (WGS) entry which is preliminary data.</text>
</comment>
<dbReference type="EMBL" id="JBHDLJ010000020">
    <property type="protein sequence ID" value="MFB0836251.1"/>
    <property type="molecule type" value="Genomic_DNA"/>
</dbReference>
<proteinExistence type="predicted"/>
<protein>
    <submittedName>
        <fullName evidence="1">Uncharacterized protein</fullName>
    </submittedName>
</protein>
<evidence type="ECO:0000313" key="1">
    <source>
        <dbReference type="EMBL" id="MFB0836251.1"/>
    </source>
</evidence>
<keyword evidence="2" id="KW-1185">Reference proteome</keyword>
<dbReference type="Proteomes" id="UP001575652">
    <property type="component" value="Unassembled WGS sequence"/>
</dbReference>
<dbReference type="RefSeq" id="WP_373973426.1">
    <property type="nucleotide sequence ID" value="NZ_JBHDLJ010000020.1"/>
</dbReference>
<evidence type="ECO:0000313" key="2">
    <source>
        <dbReference type="Proteomes" id="UP001575652"/>
    </source>
</evidence>
<reference evidence="1 2" key="1">
    <citation type="submission" date="2024-09" db="EMBL/GenBank/DDBJ databases">
        <authorList>
            <person name="Salinas-Garcia M.A."/>
            <person name="Prieme A."/>
        </authorList>
    </citation>
    <scope>NUCLEOTIDE SEQUENCE [LARGE SCALE GENOMIC DNA]</scope>
    <source>
        <strain evidence="1 2">DSM 21081</strain>
    </source>
</reference>
<accession>A0ABV4URF5</accession>